<sequence length="155" mass="17424">MGQSYSISTEVEIAAPPAIVRSVFLDWERYHEFTNVWTITTRTESTNAHELKEGDTVKASIKGMTFKPKIVENNPELFSWCGSLPYIFTGTHSFHFRPSTQNPGGTAMTQEESFSGLLAQLIGPFPSLMNGTRKSWREFDQDIKNESEKLAAARS</sequence>
<dbReference type="SUPFAM" id="SSF55961">
    <property type="entry name" value="Bet v1-like"/>
    <property type="match status" value="1"/>
</dbReference>
<dbReference type="Gene3D" id="3.30.530.20">
    <property type="match status" value="1"/>
</dbReference>
<proteinExistence type="predicted"/>
<reference evidence="1" key="1">
    <citation type="journal article" date="2020" name="Phytopathology">
        <title>Genome Sequence Resources of Colletotrichum truncatum, C. plurivorum, C. musicola, and C. sojae: Four Species Pathogenic to Soybean (Glycine max).</title>
        <authorList>
            <person name="Rogerio F."/>
            <person name="Boufleur T.R."/>
            <person name="Ciampi-Guillardi M."/>
            <person name="Sukno S.A."/>
            <person name="Thon M.R."/>
            <person name="Massola Junior N.S."/>
            <person name="Baroncelli R."/>
        </authorList>
    </citation>
    <scope>NUCLEOTIDE SEQUENCE</scope>
    <source>
        <strain evidence="1">LFN00145</strain>
    </source>
</reference>
<name>A0A8H6MWN8_9PEZI</name>
<dbReference type="EMBL" id="WIGO01000476">
    <property type="protein sequence ID" value="KAF6811010.1"/>
    <property type="molecule type" value="Genomic_DNA"/>
</dbReference>
<dbReference type="PANTHER" id="PTHR36166:SF1">
    <property type="entry name" value="SRPBCC DOMAIN-CONTAINING PROTEIN"/>
    <property type="match status" value="1"/>
</dbReference>
<dbReference type="Proteomes" id="UP000654918">
    <property type="component" value="Unassembled WGS sequence"/>
</dbReference>
<dbReference type="CDD" id="cd07822">
    <property type="entry name" value="SRPBCC_4"/>
    <property type="match status" value="1"/>
</dbReference>
<keyword evidence="2" id="KW-1185">Reference proteome</keyword>
<dbReference type="Pfam" id="PF10604">
    <property type="entry name" value="Polyketide_cyc2"/>
    <property type="match status" value="1"/>
</dbReference>
<dbReference type="InterPro" id="IPR023393">
    <property type="entry name" value="START-like_dom_sf"/>
</dbReference>
<dbReference type="PANTHER" id="PTHR36166">
    <property type="entry name" value="CHROMOSOME 9, WHOLE GENOME SHOTGUN SEQUENCE"/>
    <property type="match status" value="1"/>
</dbReference>
<evidence type="ECO:0000313" key="2">
    <source>
        <dbReference type="Proteomes" id="UP000654918"/>
    </source>
</evidence>
<dbReference type="AlphaFoldDB" id="A0A8H6MWN8"/>
<comment type="caution">
    <text evidence="1">The sequence shown here is derived from an EMBL/GenBank/DDBJ whole genome shotgun (WGS) entry which is preliminary data.</text>
</comment>
<evidence type="ECO:0000313" key="1">
    <source>
        <dbReference type="EMBL" id="KAF6811010.1"/>
    </source>
</evidence>
<dbReference type="InterPro" id="IPR019587">
    <property type="entry name" value="Polyketide_cyclase/dehydratase"/>
</dbReference>
<accession>A0A8H6MWN8</accession>
<protein>
    <submittedName>
        <fullName evidence="1">Activator of hsp90 atpase 1 family protein</fullName>
    </submittedName>
</protein>
<gene>
    <name evidence="1" type="ORF">CPLU01_15183</name>
</gene>
<organism evidence="1 2">
    <name type="scientific">Colletotrichum plurivorum</name>
    <dbReference type="NCBI Taxonomy" id="2175906"/>
    <lineage>
        <taxon>Eukaryota</taxon>
        <taxon>Fungi</taxon>
        <taxon>Dikarya</taxon>
        <taxon>Ascomycota</taxon>
        <taxon>Pezizomycotina</taxon>
        <taxon>Sordariomycetes</taxon>
        <taxon>Hypocreomycetidae</taxon>
        <taxon>Glomerellales</taxon>
        <taxon>Glomerellaceae</taxon>
        <taxon>Colletotrichum</taxon>
        <taxon>Colletotrichum orchidearum species complex</taxon>
    </lineage>
</organism>